<feature type="transmembrane region" description="Helical" evidence="1">
    <location>
        <begin position="121"/>
        <end position="140"/>
    </location>
</feature>
<feature type="transmembrane region" description="Helical" evidence="1">
    <location>
        <begin position="75"/>
        <end position="96"/>
    </location>
</feature>
<dbReference type="AlphaFoldDB" id="A0A4R5V811"/>
<gene>
    <name evidence="2" type="ORF">E1898_04820</name>
</gene>
<reference evidence="2 3" key="1">
    <citation type="submission" date="2019-03" db="EMBL/GenBank/DDBJ databases">
        <title>Algoriphagus aquimaris sp. nov., isolated form marine sediment in Pohang, Korea.</title>
        <authorList>
            <person name="Kim J."/>
            <person name="Yoon S.-H."/>
            <person name="Lee S.-S."/>
        </authorList>
    </citation>
    <scope>NUCLEOTIDE SEQUENCE [LARGE SCALE GENOMIC DNA]</scope>
    <source>
        <strain evidence="2 3">F21</strain>
    </source>
</reference>
<evidence type="ECO:0000313" key="3">
    <source>
        <dbReference type="Proteomes" id="UP000295438"/>
    </source>
</evidence>
<keyword evidence="1" id="KW-1133">Transmembrane helix</keyword>
<sequence length="197" mass="22968">MELEEMKTLWGELSGKAENQEKIKKEELMKMTRKKYQNSLGTIYLPEILGAVICFVYAGFFIFQIDKLELQVNQIFAVFNTVLMIILPIISLVMLYRFNRLNISENSPVQLLEKFKKDKQFYRDFQIVTIVLSGLFAMTILPPLAELMGKADMVSNPQFWMVYVPIGVIFIFIFGRWTLKKYTRALDKAQEVIEGIE</sequence>
<protein>
    <submittedName>
        <fullName evidence="2">Uncharacterized protein</fullName>
    </submittedName>
</protein>
<keyword evidence="3" id="KW-1185">Reference proteome</keyword>
<evidence type="ECO:0000313" key="2">
    <source>
        <dbReference type="EMBL" id="TDK48001.1"/>
    </source>
</evidence>
<feature type="transmembrane region" description="Helical" evidence="1">
    <location>
        <begin position="43"/>
        <end position="63"/>
    </location>
</feature>
<evidence type="ECO:0000256" key="1">
    <source>
        <dbReference type="SAM" id="Phobius"/>
    </source>
</evidence>
<dbReference type="EMBL" id="SMUW01000028">
    <property type="protein sequence ID" value="TDK48001.1"/>
    <property type="molecule type" value="Genomic_DNA"/>
</dbReference>
<dbReference type="RefSeq" id="WP_133390051.1">
    <property type="nucleotide sequence ID" value="NZ_SMUW01000028.1"/>
</dbReference>
<accession>A0A4R5V811</accession>
<feature type="transmembrane region" description="Helical" evidence="1">
    <location>
        <begin position="160"/>
        <end position="179"/>
    </location>
</feature>
<name>A0A4R5V811_9BACT</name>
<keyword evidence="1" id="KW-0472">Membrane</keyword>
<dbReference type="Proteomes" id="UP000295438">
    <property type="component" value="Unassembled WGS sequence"/>
</dbReference>
<keyword evidence="1" id="KW-0812">Transmembrane</keyword>
<comment type="caution">
    <text evidence="2">The sequence shown here is derived from an EMBL/GenBank/DDBJ whole genome shotgun (WGS) entry which is preliminary data.</text>
</comment>
<organism evidence="2 3">
    <name type="scientific">Algoriphagus formosus</name>
    <dbReference type="NCBI Taxonomy" id="2007308"/>
    <lineage>
        <taxon>Bacteria</taxon>
        <taxon>Pseudomonadati</taxon>
        <taxon>Bacteroidota</taxon>
        <taxon>Cytophagia</taxon>
        <taxon>Cytophagales</taxon>
        <taxon>Cyclobacteriaceae</taxon>
        <taxon>Algoriphagus</taxon>
    </lineage>
</organism>
<proteinExistence type="predicted"/>